<dbReference type="Gene3D" id="3.40.50.1820">
    <property type="entry name" value="alpha/beta hydrolase"/>
    <property type="match status" value="1"/>
</dbReference>
<dbReference type="Pfam" id="PF12146">
    <property type="entry name" value="Hydrolase_4"/>
    <property type="match status" value="1"/>
</dbReference>
<dbReference type="PROSITE" id="PS51318">
    <property type="entry name" value="TAT"/>
    <property type="match status" value="1"/>
</dbReference>
<protein>
    <recommendedName>
        <fullName evidence="1">Serine aminopeptidase S33 domain-containing protein</fullName>
    </recommendedName>
</protein>
<gene>
    <name evidence="2" type="ORF">CH341_27340</name>
</gene>
<name>A0A327KKY5_9BRAD</name>
<dbReference type="InterPro" id="IPR006311">
    <property type="entry name" value="TAT_signal"/>
</dbReference>
<evidence type="ECO:0000313" key="3">
    <source>
        <dbReference type="Proteomes" id="UP000249130"/>
    </source>
</evidence>
<dbReference type="OrthoDB" id="9780765at2"/>
<feature type="domain" description="Serine aminopeptidase S33" evidence="1">
    <location>
        <begin position="115"/>
        <end position="327"/>
    </location>
</feature>
<dbReference type="EMBL" id="NPEX01000340">
    <property type="protein sequence ID" value="RAI38704.1"/>
    <property type="molecule type" value="Genomic_DNA"/>
</dbReference>
<dbReference type="Proteomes" id="UP000249130">
    <property type="component" value="Unassembled WGS sequence"/>
</dbReference>
<dbReference type="SUPFAM" id="SSF53474">
    <property type="entry name" value="alpha/beta-Hydrolases"/>
    <property type="match status" value="1"/>
</dbReference>
<dbReference type="RefSeq" id="WP_111422149.1">
    <property type="nucleotide sequence ID" value="NZ_NPEX01000340.1"/>
</dbReference>
<accession>A0A327KKY5</accession>
<comment type="caution">
    <text evidence="2">The sequence shown here is derived from an EMBL/GenBank/DDBJ whole genome shotgun (WGS) entry which is preliminary data.</text>
</comment>
<dbReference type="InterPro" id="IPR029058">
    <property type="entry name" value="AB_hydrolase_fold"/>
</dbReference>
<keyword evidence="3" id="KW-1185">Reference proteome</keyword>
<evidence type="ECO:0000313" key="2">
    <source>
        <dbReference type="EMBL" id="RAI38704.1"/>
    </source>
</evidence>
<evidence type="ECO:0000259" key="1">
    <source>
        <dbReference type="Pfam" id="PF12146"/>
    </source>
</evidence>
<organism evidence="2 3">
    <name type="scientific">Rhodoplanes roseus</name>
    <dbReference type="NCBI Taxonomy" id="29409"/>
    <lineage>
        <taxon>Bacteria</taxon>
        <taxon>Pseudomonadati</taxon>
        <taxon>Pseudomonadota</taxon>
        <taxon>Alphaproteobacteria</taxon>
        <taxon>Hyphomicrobiales</taxon>
        <taxon>Nitrobacteraceae</taxon>
        <taxon>Rhodoplanes</taxon>
    </lineage>
</organism>
<reference evidence="2 3" key="1">
    <citation type="submission" date="2017-07" db="EMBL/GenBank/DDBJ databases">
        <title>Draft Genome Sequences of Select Purple Nonsulfur Bacteria.</title>
        <authorList>
            <person name="Lasarre B."/>
            <person name="Mckinlay J.B."/>
        </authorList>
    </citation>
    <scope>NUCLEOTIDE SEQUENCE [LARGE SCALE GENOMIC DNA]</scope>
    <source>
        <strain evidence="2 3">DSM 5909</strain>
    </source>
</reference>
<sequence>MADNKHPSVDRRSLVAGGLVAGGVMAGGIMLAAATPPAQAGVAPEQAAAPGPGAASGQIVAEEHWAKKGKVDLYLYRKRVDDGVARPVLFLAHGSSFSGRGGFDLAVPGHPDYSFMDAFARFGFDVWTMDHENYGRSTRGTGSNSDMMSGVADLEAAMPVVERVTGQKRIRLKGQSSGAIRAGVFTMRNPERVERLILDAFTWTGENAPEIMRRREQVATYRASPVRKMTRETFVGIFTRDDPSTFEAAVPAALADYELALGDTAPSGSYLDMAVAMPMVDPAKIPCPVLMTRAETDGNATDAELLEFFGKLPSRDKQFVMLRGVAHVAVLGTNRKRVWHVMREFLTLPDLVGA</sequence>
<dbReference type="InterPro" id="IPR022742">
    <property type="entry name" value="Hydrolase_4"/>
</dbReference>
<proteinExistence type="predicted"/>
<dbReference type="AlphaFoldDB" id="A0A327KKY5"/>